<evidence type="ECO:0000313" key="3">
    <source>
        <dbReference type="Proteomes" id="UP000596387"/>
    </source>
</evidence>
<dbReference type="RefSeq" id="WP_023849946.1">
    <property type="nucleotide sequence ID" value="NZ_CP047166.1"/>
</dbReference>
<dbReference type="PANTHER" id="PTHR30336:SF20">
    <property type="entry name" value="DUF218 DOMAIN-CONTAINING PROTEIN"/>
    <property type="match status" value="1"/>
</dbReference>
<dbReference type="InterPro" id="IPR003848">
    <property type="entry name" value="DUF218"/>
</dbReference>
<evidence type="ECO:0000259" key="1">
    <source>
        <dbReference type="Pfam" id="PF02698"/>
    </source>
</evidence>
<dbReference type="InterPro" id="IPR014729">
    <property type="entry name" value="Rossmann-like_a/b/a_fold"/>
</dbReference>
<protein>
    <submittedName>
        <fullName evidence="2">YdcF family protein</fullName>
    </submittedName>
</protein>
<gene>
    <name evidence="2" type="ORF">GQA70_15135</name>
</gene>
<feature type="domain" description="DUF218" evidence="1">
    <location>
        <begin position="9"/>
        <end position="131"/>
    </location>
</feature>
<dbReference type="Pfam" id="PF02698">
    <property type="entry name" value="DUF218"/>
    <property type="match status" value="1"/>
</dbReference>
<dbReference type="CDD" id="cd06259">
    <property type="entry name" value="YdcF-like"/>
    <property type="match status" value="1"/>
</dbReference>
<dbReference type="Gene3D" id="3.40.50.620">
    <property type="entry name" value="HUPs"/>
    <property type="match status" value="1"/>
</dbReference>
<sequence>MTDADERPVAVVLGAAVWPGGMASPTLRRRAEEAARLWLEGRVRLVVGCGGVGRHGPSEAEVIRAICVGLGVPAAAVLVEARSTTTEQNLMYARPLLTAAGAGRIVIVTDRYHLPRARLVARRMGLDAGGAWPRVPGPLTSHRVWLWLREGGAYLGYALQGRGRD</sequence>
<evidence type="ECO:0000313" key="2">
    <source>
        <dbReference type="EMBL" id="QRF67525.1"/>
    </source>
</evidence>
<keyword evidence="3" id="KW-1185">Reference proteome</keyword>
<dbReference type="PANTHER" id="PTHR30336">
    <property type="entry name" value="INNER MEMBRANE PROTEIN, PROBABLE PERMEASE"/>
    <property type="match status" value="1"/>
</dbReference>
<accession>A0ABX7FBE7</accession>
<dbReference type="InterPro" id="IPR051599">
    <property type="entry name" value="Cell_Envelope_Assoc"/>
</dbReference>
<name>A0ABX7FBE7_9RHOB</name>
<organism evidence="2 3">
    <name type="scientific">Ponticoccus alexandrii</name>
    <dbReference type="NCBI Taxonomy" id="1943633"/>
    <lineage>
        <taxon>Bacteria</taxon>
        <taxon>Pseudomonadati</taxon>
        <taxon>Pseudomonadota</taxon>
        <taxon>Alphaproteobacteria</taxon>
        <taxon>Rhodobacterales</taxon>
        <taxon>Roseobacteraceae</taxon>
        <taxon>Ponticoccus</taxon>
    </lineage>
</organism>
<reference evidence="2 3" key="1">
    <citation type="submission" date="2019-12" db="EMBL/GenBank/DDBJ databases">
        <title>Complete Genome Sequence of a Quorum-Sensing Bacterium,Rhodobacteraceae bacterium C31, Isolated from a marine microalgae symbiotic bacteria.</title>
        <authorList>
            <person name="Zhang Y."/>
        </authorList>
    </citation>
    <scope>NUCLEOTIDE SEQUENCE [LARGE SCALE GENOMIC DNA]</scope>
    <source>
        <strain evidence="2 3">C31</strain>
    </source>
</reference>
<proteinExistence type="predicted"/>
<dbReference type="EMBL" id="CP047166">
    <property type="protein sequence ID" value="QRF67525.1"/>
    <property type="molecule type" value="Genomic_DNA"/>
</dbReference>
<dbReference type="Proteomes" id="UP000596387">
    <property type="component" value="Chromosome"/>
</dbReference>